<evidence type="ECO:0000313" key="7">
    <source>
        <dbReference type="Proteomes" id="UP000572540"/>
    </source>
</evidence>
<protein>
    <recommendedName>
        <fullName evidence="5">Succinylglutamate desuccinylase/Aspartoacylase catalytic domain-containing protein</fullName>
    </recommendedName>
</protein>
<dbReference type="Proteomes" id="UP000572540">
    <property type="component" value="Unassembled WGS sequence"/>
</dbReference>
<keyword evidence="2" id="KW-0479">Metal-binding</keyword>
<dbReference type="RefSeq" id="WP_179710692.1">
    <property type="nucleotide sequence ID" value="NZ_JACCAU010000001.1"/>
</dbReference>
<comment type="caution">
    <text evidence="6">The sequence shown here is derived from an EMBL/GenBank/DDBJ whole genome shotgun (WGS) entry which is preliminary data.</text>
</comment>
<dbReference type="InterPro" id="IPR055438">
    <property type="entry name" value="AstE_AspA_cat"/>
</dbReference>
<accession>A0A7Y9W6W4</accession>
<evidence type="ECO:0000259" key="5">
    <source>
        <dbReference type="Pfam" id="PF24827"/>
    </source>
</evidence>
<dbReference type="PANTHER" id="PTHR37326:SF1">
    <property type="entry name" value="BLL3975 PROTEIN"/>
    <property type="match status" value="1"/>
</dbReference>
<evidence type="ECO:0000256" key="2">
    <source>
        <dbReference type="ARBA" id="ARBA00022723"/>
    </source>
</evidence>
<dbReference type="PANTHER" id="PTHR37326">
    <property type="entry name" value="BLL3975 PROTEIN"/>
    <property type="match status" value="1"/>
</dbReference>
<dbReference type="Pfam" id="PF24827">
    <property type="entry name" value="AstE_AspA_cat"/>
    <property type="match status" value="1"/>
</dbReference>
<evidence type="ECO:0000313" key="6">
    <source>
        <dbReference type="EMBL" id="NYH15062.1"/>
    </source>
</evidence>
<dbReference type="GO" id="GO:0016788">
    <property type="term" value="F:hydrolase activity, acting on ester bonds"/>
    <property type="evidence" value="ECO:0007669"/>
    <property type="project" value="InterPro"/>
</dbReference>
<dbReference type="InterPro" id="IPR053138">
    <property type="entry name" value="N-alpha-Ac-DABA_deacetylase"/>
</dbReference>
<evidence type="ECO:0000256" key="1">
    <source>
        <dbReference type="ARBA" id="ARBA00001947"/>
    </source>
</evidence>
<feature type="domain" description="Succinylglutamate desuccinylase/Aspartoacylase catalytic" evidence="5">
    <location>
        <begin position="31"/>
        <end position="218"/>
    </location>
</feature>
<comment type="cofactor">
    <cofactor evidence="1">
        <name>Zn(2+)</name>
        <dbReference type="ChEBI" id="CHEBI:29105"/>
    </cofactor>
</comment>
<dbReference type="EMBL" id="JACCAU010000001">
    <property type="protein sequence ID" value="NYH15062.1"/>
    <property type="molecule type" value="Genomic_DNA"/>
</dbReference>
<dbReference type="GO" id="GO:0046872">
    <property type="term" value="F:metal ion binding"/>
    <property type="evidence" value="ECO:0007669"/>
    <property type="project" value="UniProtKB-KW"/>
</dbReference>
<reference evidence="6 7" key="1">
    <citation type="submission" date="2020-07" db="EMBL/GenBank/DDBJ databases">
        <title>Exploring microbial biodiversity for novel pathways involved in the catabolism of aromatic compounds derived from lignin.</title>
        <authorList>
            <person name="Elkins J."/>
        </authorList>
    </citation>
    <scope>NUCLEOTIDE SEQUENCE [LARGE SCALE GENOMIC DNA]</scope>
    <source>
        <strain evidence="6 7">H2C3B</strain>
    </source>
</reference>
<keyword evidence="4" id="KW-0862">Zinc</keyword>
<evidence type="ECO:0000256" key="4">
    <source>
        <dbReference type="ARBA" id="ARBA00022833"/>
    </source>
</evidence>
<dbReference type="Gene3D" id="3.40.630.10">
    <property type="entry name" value="Zn peptidases"/>
    <property type="match status" value="1"/>
</dbReference>
<keyword evidence="3" id="KW-0378">Hydrolase</keyword>
<sequence>MITHQVELESTGVGTSCNLTLRTFGPPSGRKALYIQAALHAAEVPGLLVLQHFLAMLAELEESDRLLHRVTVATWANPIGMAQHLMGHLTGRFDLGGTGNFDRNFCDVRSEIGATFGTAEQRIRSTTELKSWLSNAALKFDSSLDPVHVLKRQLLAIGFEHDAVLDLHCDKTAMMHIYSSWDYQERAAALAQCMGAPILILEDEAGGGTFDQAFRDAWRKIKSLGISRDPAIGFAAVVELRGQRDVSDELAVADAAGLVDFLRSEGIARTDTSVSAGPAPAIVALNAIEHVAAPSAGVIAWKAACGQHVTRGAVIAEIAACDSEVPGRRTPIHASASGTLIARAHISLVTPGQRVAMIGGNEALPDRQSGKLLHD</sequence>
<dbReference type="AlphaFoldDB" id="A0A7Y9W6W4"/>
<name>A0A7Y9W6W4_9BURK</name>
<gene>
    <name evidence="6" type="ORF">GGD41_002290</name>
</gene>
<proteinExistence type="predicted"/>
<organism evidence="6 7">
    <name type="scientific">Paraburkholderia bryophila</name>
    <dbReference type="NCBI Taxonomy" id="420952"/>
    <lineage>
        <taxon>Bacteria</taxon>
        <taxon>Pseudomonadati</taxon>
        <taxon>Pseudomonadota</taxon>
        <taxon>Betaproteobacteria</taxon>
        <taxon>Burkholderiales</taxon>
        <taxon>Burkholderiaceae</taxon>
        <taxon>Paraburkholderia</taxon>
    </lineage>
</organism>
<evidence type="ECO:0000256" key="3">
    <source>
        <dbReference type="ARBA" id="ARBA00022801"/>
    </source>
</evidence>
<dbReference type="SUPFAM" id="SSF53187">
    <property type="entry name" value="Zn-dependent exopeptidases"/>
    <property type="match status" value="1"/>
</dbReference>